<dbReference type="AlphaFoldDB" id="A0A4Y4BA93"/>
<sequence length="119" mass="12370">MSLASPNRGYPLEKITGDVGTMSRWVDQFEVVAEHLSALRGAAARTTECAGVGKAVSGARGDAAAILSVIGPDVALAQTLAEALTAVRAGARRARPEGERADRGDRECARPARNAGKDR</sequence>
<organism evidence="2 3">
    <name type="scientific">Microbacterium maritypicum</name>
    <name type="common">Microbacterium liquefaciens</name>
    <dbReference type="NCBI Taxonomy" id="33918"/>
    <lineage>
        <taxon>Bacteria</taxon>
        <taxon>Bacillati</taxon>
        <taxon>Actinomycetota</taxon>
        <taxon>Actinomycetes</taxon>
        <taxon>Micrococcales</taxon>
        <taxon>Microbacteriaceae</taxon>
        <taxon>Microbacterium</taxon>
    </lineage>
</organism>
<feature type="compositionally biased region" description="Basic and acidic residues" evidence="1">
    <location>
        <begin position="94"/>
        <end position="119"/>
    </location>
</feature>
<feature type="region of interest" description="Disordered" evidence="1">
    <location>
        <begin position="89"/>
        <end position="119"/>
    </location>
</feature>
<evidence type="ECO:0000313" key="2">
    <source>
        <dbReference type="EMBL" id="GEC76432.1"/>
    </source>
</evidence>
<protein>
    <submittedName>
        <fullName evidence="2">Uncharacterized protein</fullName>
    </submittedName>
</protein>
<dbReference type="EMBL" id="BJNQ01000019">
    <property type="protein sequence ID" value="GEC76432.1"/>
    <property type="molecule type" value="Genomic_DNA"/>
</dbReference>
<proteinExistence type="predicted"/>
<dbReference type="Proteomes" id="UP000317410">
    <property type="component" value="Unassembled WGS sequence"/>
</dbReference>
<evidence type="ECO:0000256" key="1">
    <source>
        <dbReference type="SAM" id="MobiDB-lite"/>
    </source>
</evidence>
<comment type="caution">
    <text evidence="2">The sequence shown here is derived from an EMBL/GenBank/DDBJ whole genome shotgun (WGS) entry which is preliminary data.</text>
</comment>
<accession>A0A4Y4BA93</accession>
<gene>
    <name evidence="2" type="ORF">MLI01_25770</name>
</gene>
<reference evidence="2 3" key="1">
    <citation type="submission" date="2019-06" db="EMBL/GenBank/DDBJ databases">
        <title>Whole genome shotgun sequence of Microbacterium liquefaciens NBRC 15037.</title>
        <authorList>
            <person name="Hosoyama A."/>
            <person name="Uohara A."/>
            <person name="Ohji S."/>
            <person name="Ichikawa N."/>
        </authorList>
    </citation>
    <scope>NUCLEOTIDE SEQUENCE [LARGE SCALE GENOMIC DNA]</scope>
    <source>
        <strain evidence="2 3">NBRC 15037</strain>
    </source>
</reference>
<evidence type="ECO:0000313" key="3">
    <source>
        <dbReference type="Proteomes" id="UP000317410"/>
    </source>
</evidence>
<name>A0A4Y4BA93_MICMQ</name>
<dbReference type="RefSeq" id="WP_141387398.1">
    <property type="nucleotide sequence ID" value="NZ_BJNQ01000019.1"/>
</dbReference>